<dbReference type="EMBL" id="QTSX02005740">
    <property type="protein sequence ID" value="KAJ9058145.1"/>
    <property type="molecule type" value="Genomic_DNA"/>
</dbReference>
<keyword evidence="2" id="KW-1185">Reference proteome</keyword>
<keyword evidence="1" id="KW-0378">Hydrolase</keyword>
<gene>
    <name evidence="1" type="primary">MCM6_2</name>
    <name evidence="1" type="ORF">DSO57_1015371</name>
</gene>
<sequence length="911" mass="100157">MSGETPNNFITPAEASSTFGSATPSGTQPVFRTPFPDSASPFVDPNVVNPAVTSAPGTAGTAGSAVPAGTEQEIKSKTASQGRPKNLQNLIDGIPKEVDTLAVKVQAQFSEFITSYFRAEALGIYPYIDQLRSIMSNAEYSTLVIDFEDLQSHSESLLNAIIKNYYRFEPALKRAATAVGFTLNADSNKIGESARRSENSKDINIAFVNYPAVVKIRDLKTERIGELLSVSGTVTRTSEVRPELVMGTFRCNLCGTLVRNIEQQFKYTEPDMCPNSANYCSNRRDWTLLTHESKFADWQRVRIQENSHEIPSGSMPRSFDVIVRNDMVERAKAGDKATFTGTLIVVPDVSQLNAPGIKASSQRTVKGRSQEGFGSDGVAGLKALGARDLTYRLAFLACNVLTSLTKNSSFGPQDLDEEMTQQSYIKQLSPEEQADLSELLKRPDNLYRSLFTSIAPAVFGHEEIKKGILLQLLGGVHKTTHEGMELRGDLNVCIVGDPSTSKSQFLKYVCSFMPRSVYTSGKASSAAGLTASVVKDEETGDFTIEAGALMLADNGICAIDEFDKMDIKDQVAIHEAMEQQTISIAKAGVHATLNARTSILAAANPIGGRYNNKLTLRQNVAMTAPIMSRFDLFFVVLDQPNLMTDTMLAQHIVDVHRLQEQATKTDLTPAQLQRFIGFARTLKPRLTSEAKSLLAQYYRALRMQDVQGVNRNSFRITVRQLESLVRLSEAVARAHISPEITKVHVKEAYRLLRQSIVHVIDDESVEFTLTEDGMEDRPSEEDASSVVEITREKYELIKKLVSMRLQADDESGTLGINRSDLVAWYLSLMENDLSTTAALENETRIIKMVLSRLISHENMLLEIAVPADDGEAPNAFMEDGVPAASELAVQPAVDDPVLVLHPNYCADLHNA</sequence>
<comment type="caution">
    <text evidence="1">The sequence shown here is derived from an EMBL/GenBank/DDBJ whole genome shotgun (WGS) entry which is preliminary data.</text>
</comment>
<proteinExistence type="predicted"/>
<protein>
    <submittedName>
        <fullName evidence="1">MCM DNA helicase complex subunit mcm6</fullName>
        <ecNumber evidence="1">3.6.4.12</ecNumber>
    </submittedName>
</protein>
<evidence type="ECO:0000313" key="2">
    <source>
        <dbReference type="Proteomes" id="UP001165960"/>
    </source>
</evidence>
<keyword evidence="1" id="KW-0347">Helicase</keyword>
<organism evidence="1 2">
    <name type="scientific">Entomophthora muscae</name>
    <dbReference type="NCBI Taxonomy" id="34485"/>
    <lineage>
        <taxon>Eukaryota</taxon>
        <taxon>Fungi</taxon>
        <taxon>Fungi incertae sedis</taxon>
        <taxon>Zoopagomycota</taxon>
        <taxon>Entomophthoromycotina</taxon>
        <taxon>Entomophthoromycetes</taxon>
        <taxon>Entomophthorales</taxon>
        <taxon>Entomophthoraceae</taxon>
        <taxon>Entomophthora</taxon>
    </lineage>
</organism>
<keyword evidence="1" id="KW-0547">Nucleotide-binding</keyword>
<name>A0ACC2S730_9FUNG</name>
<keyword evidence="1" id="KW-0067">ATP-binding</keyword>
<dbReference type="EC" id="3.6.4.12" evidence="1"/>
<evidence type="ECO:0000313" key="1">
    <source>
        <dbReference type="EMBL" id="KAJ9058145.1"/>
    </source>
</evidence>
<reference evidence="1" key="1">
    <citation type="submission" date="2022-04" db="EMBL/GenBank/DDBJ databases">
        <title>Genome of the entomopathogenic fungus Entomophthora muscae.</title>
        <authorList>
            <person name="Elya C."/>
            <person name="Lovett B.R."/>
            <person name="Lee E."/>
            <person name="Macias A.M."/>
            <person name="Hajek A.E."/>
            <person name="De Bivort B.L."/>
            <person name="Kasson M.T."/>
            <person name="De Fine Licht H.H."/>
            <person name="Stajich J.E."/>
        </authorList>
    </citation>
    <scope>NUCLEOTIDE SEQUENCE</scope>
    <source>
        <strain evidence="1">Berkeley</strain>
    </source>
</reference>
<accession>A0ACC2S730</accession>
<dbReference type="Proteomes" id="UP001165960">
    <property type="component" value="Unassembled WGS sequence"/>
</dbReference>